<dbReference type="Proteomes" id="UP000201169">
    <property type="component" value="Chromosome"/>
</dbReference>
<dbReference type="EMBL" id="CP022347">
    <property type="protein sequence ID" value="ASQ31328.1"/>
    <property type="molecule type" value="Genomic_DNA"/>
</dbReference>
<feature type="transmembrane region" description="Helical" evidence="1">
    <location>
        <begin position="150"/>
        <end position="171"/>
    </location>
</feature>
<feature type="transmembrane region" description="Helical" evidence="1">
    <location>
        <begin position="126"/>
        <end position="144"/>
    </location>
</feature>
<accession>A0A222N058</accession>
<keyword evidence="1" id="KW-1133">Transmembrane helix</keyword>
<sequence>MSTYARDERVSSIRKKGIIYMVLAVLAYFADFIPVLGGLFEFVIKIVAFIFLFLAVKGFAELSGSETIVKKFIIFVISLLLGSLILSYKTSLAFSGFGIVLVIIAYILLILSLIYGFMLYKELSNLSDVGLFFVSFVLLLIGIVCEMIPFVGFLAFVPLFIALICEFLAWIKLEHINKAS</sequence>
<organism evidence="2 3">
    <name type="scientific">Campylobacter avium LMG 24591</name>
    <dbReference type="NCBI Taxonomy" id="522484"/>
    <lineage>
        <taxon>Bacteria</taxon>
        <taxon>Pseudomonadati</taxon>
        <taxon>Campylobacterota</taxon>
        <taxon>Epsilonproteobacteria</taxon>
        <taxon>Campylobacterales</taxon>
        <taxon>Campylobacteraceae</taxon>
        <taxon>Campylobacter</taxon>
    </lineage>
</organism>
<proteinExistence type="predicted"/>
<keyword evidence="1" id="KW-0472">Membrane</keyword>
<reference evidence="2 3" key="1">
    <citation type="submission" date="2017-07" db="EMBL/GenBank/DDBJ databases">
        <title>Analysis of two Campylobacter avium genomes and identification of a novel hippuricase gene.</title>
        <authorList>
            <person name="Miller W.G."/>
            <person name="Chapman M.H."/>
            <person name="Yee E."/>
            <person name="Revez J."/>
            <person name="Bono J.L."/>
            <person name="Rossi M."/>
        </authorList>
    </citation>
    <scope>NUCLEOTIDE SEQUENCE [LARGE SCALE GENOMIC DNA]</scope>
    <source>
        <strain evidence="2 3">LMG 24591</strain>
    </source>
</reference>
<dbReference type="AlphaFoldDB" id="A0A222N058"/>
<keyword evidence="1" id="KW-0812">Transmembrane</keyword>
<feature type="transmembrane region" description="Helical" evidence="1">
    <location>
        <begin position="94"/>
        <end position="119"/>
    </location>
</feature>
<protein>
    <recommendedName>
        <fullName evidence="4">Acid-resistance membrane protein</fullName>
    </recommendedName>
</protein>
<feature type="transmembrane region" description="Helical" evidence="1">
    <location>
        <begin position="42"/>
        <end position="60"/>
    </location>
</feature>
<gene>
    <name evidence="2" type="ORF">CAV_1737</name>
</gene>
<keyword evidence="3" id="KW-1185">Reference proteome</keyword>
<feature type="transmembrane region" description="Helical" evidence="1">
    <location>
        <begin position="18"/>
        <end position="36"/>
    </location>
</feature>
<name>A0A222N058_9BACT</name>
<feature type="transmembrane region" description="Helical" evidence="1">
    <location>
        <begin position="72"/>
        <end position="88"/>
    </location>
</feature>
<evidence type="ECO:0000313" key="3">
    <source>
        <dbReference type="Proteomes" id="UP000201169"/>
    </source>
</evidence>
<evidence type="ECO:0000256" key="1">
    <source>
        <dbReference type="SAM" id="Phobius"/>
    </source>
</evidence>
<evidence type="ECO:0000313" key="2">
    <source>
        <dbReference type="EMBL" id="ASQ31328.1"/>
    </source>
</evidence>
<dbReference type="KEGG" id="cavi:CAV_1737"/>
<evidence type="ECO:0008006" key="4">
    <source>
        <dbReference type="Google" id="ProtNLM"/>
    </source>
</evidence>
<dbReference type="RefSeq" id="WP_094324460.1">
    <property type="nucleotide sequence ID" value="NZ_CP022347.1"/>
</dbReference>